<keyword evidence="2" id="KW-1185">Reference proteome</keyword>
<reference evidence="1 2" key="1">
    <citation type="submission" date="2018-03" db="EMBL/GenBank/DDBJ databases">
        <title>Genome sequence of Clostridium luticellarii DSM 29923.</title>
        <authorList>
            <person name="Poehlein A."/>
            <person name="Daniel R."/>
        </authorList>
    </citation>
    <scope>NUCLEOTIDE SEQUENCE [LARGE SCALE GENOMIC DNA]</scope>
    <source>
        <strain evidence="1 2">DSM 29923</strain>
    </source>
</reference>
<evidence type="ECO:0000313" key="1">
    <source>
        <dbReference type="EMBL" id="PRR86176.1"/>
    </source>
</evidence>
<name>A0A2T0BQP0_9CLOT</name>
<protein>
    <submittedName>
        <fullName evidence="1">Uncharacterized protein</fullName>
    </submittedName>
</protein>
<dbReference type="EMBL" id="PVXP01000007">
    <property type="protein sequence ID" value="PRR86176.1"/>
    <property type="molecule type" value="Genomic_DNA"/>
</dbReference>
<evidence type="ECO:0000313" key="2">
    <source>
        <dbReference type="Proteomes" id="UP000237798"/>
    </source>
</evidence>
<gene>
    <name evidence="1" type="ORF">CLLU_08260</name>
</gene>
<dbReference type="OrthoDB" id="1903747at2"/>
<proteinExistence type="predicted"/>
<dbReference type="Proteomes" id="UP000237798">
    <property type="component" value="Unassembled WGS sequence"/>
</dbReference>
<dbReference type="AlphaFoldDB" id="A0A2T0BQP0"/>
<dbReference type="RefSeq" id="WP_106008322.1">
    <property type="nucleotide sequence ID" value="NZ_JALCQO010000016.1"/>
</dbReference>
<sequence>MKSSYFYSQNRIDELEISCISLIEKELDVFFSSRMEPALAYSHMLSDNLALHGRKNFEEKVLSDCQIKGCVKGILAGIGMKIAENMGQLHLDDVSVESVEDHYDNHILKETISSARITQVTAGICEHIIDSGISFILNEICGISMVNELLKRNISGRKILDKNNLANQRRKHRELIYRQIEGLMMNMKISLRNKLIETCIASINSIENTYDACDLILISN</sequence>
<accession>A0A2T0BQP0</accession>
<comment type="caution">
    <text evidence="1">The sequence shown here is derived from an EMBL/GenBank/DDBJ whole genome shotgun (WGS) entry which is preliminary data.</text>
</comment>
<organism evidence="1 2">
    <name type="scientific">Clostridium luticellarii</name>
    <dbReference type="NCBI Taxonomy" id="1691940"/>
    <lineage>
        <taxon>Bacteria</taxon>
        <taxon>Bacillati</taxon>
        <taxon>Bacillota</taxon>
        <taxon>Clostridia</taxon>
        <taxon>Eubacteriales</taxon>
        <taxon>Clostridiaceae</taxon>
        <taxon>Clostridium</taxon>
    </lineage>
</organism>